<protein>
    <submittedName>
        <fullName evidence="1">Uncharacterized protein</fullName>
    </submittedName>
</protein>
<reference evidence="1 2" key="1">
    <citation type="submission" date="2014-04" db="EMBL/GenBank/DDBJ databases">
        <title>Evolutionary Origins and Diversification of the Mycorrhizal Mutualists.</title>
        <authorList>
            <consortium name="DOE Joint Genome Institute"/>
            <consortium name="Mycorrhizal Genomics Consortium"/>
            <person name="Kohler A."/>
            <person name="Kuo A."/>
            <person name="Nagy L.G."/>
            <person name="Floudas D."/>
            <person name="Copeland A."/>
            <person name="Barry K.W."/>
            <person name="Cichocki N."/>
            <person name="Veneault-Fourrey C."/>
            <person name="LaButti K."/>
            <person name="Lindquist E.A."/>
            <person name="Lipzen A."/>
            <person name="Lundell T."/>
            <person name="Morin E."/>
            <person name="Murat C."/>
            <person name="Riley R."/>
            <person name="Ohm R."/>
            <person name="Sun H."/>
            <person name="Tunlid A."/>
            <person name="Henrissat B."/>
            <person name="Grigoriev I.V."/>
            <person name="Hibbett D.S."/>
            <person name="Martin F."/>
        </authorList>
    </citation>
    <scope>NUCLEOTIDE SEQUENCE [LARGE SCALE GENOMIC DNA]</scope>
    <source>
        <strain evidence="1 2">Koide BX008</strain>
    </source>
</reference>
<proteinExistence type="predicted"/>
<accession>A0A0C2WPV5</accession>
<gene>
    <name evidence="1" type="ORF">M378DRAFT_86048</name>
</gene>
<evidence type="ECO:0000313" key="2">
    <source>
        <dbReference type="Proteomes" id="UP000054549"/>
    </source>
</evidence>
<name>A0A0C2WPV5_AMAMK</name>
<dbReference type="EMBL" id="KN818330">
    <property type="protein sequence ID" value="KIL58751.1"/>
    <property type="molecule type" value="Genomic_DNA"/>
</dbReference>
<organism evidence="1 2">
    <name type="scientific">Amanita muscaria (strain Koide BX008)</name>
    <dbReference type="NCBI Taxonomy" id="946122"/>
    <lineage>
        <taxon>Eukaryota</taxon>
        <taxon>Fungi</taxon>
        <taxon>Dikarya</taxon>
        <taxon>Basidiomycota</taxon>
        <taxon>Agaricomycotina</taxon>
        <taxon>Agaricomycetes</taxon>
        <taxon>Agaricomycetidae</taxon>
        <taxon>Agaricales</taxon>
        <taxon>Pluteineae</taxon>
        <taxon>Amanitaceae</taxon>
        <taxon>Amanita</taxon>
    </lineage>
</organism>
<dbReference type="InParanoid" id="A0A0C2WPV5"/>
<sequence length="170" mass="19179">MWPTNHLLVPQVPFSEERATPKSYPDMKHSPIIFQLVDFPEVGVRISKIIGNDTPRIAGGGDKVLDIGDREIKIWLLWPGYDEPLQKRIKTQSGAITRDTLLLVIAKMILNFAEKIQSSELPVKPGYESWTIGTRPDGRAGLMGPELFITRLIHLGGANWQPELWAPRFN</sequence>
<dbReference type="AlphaFoldDB" id="A0A0C2WPV5"/>
<dbReference type="HOGENOM" id="CLU_1570214_0_0_1"/>
<dbReference type="Proteomes" id="UP000054549">
    <property type="component" value="Unassembled WGS sequence"/>
</dbReference>
<evidence type="ECO:0000313" key="1">
    <source>
        <dbReference type="EMBL" id="KIL58751.1"/>
    </source>
</evidence>
<keyword evidence="2" id="KW-1185">Reference proteome</keyword>
<dbReference type="OrthoDB" id="2639744at2759"/>